<dbReference type="PANTHER" id="PTHR42714">
    <property type="entry name" value="TRNA MODIFICATION GTPASE GTPBP3"/>
    <property type="match status" value="1"/>
</dbReference>
<dbReference type="Proteomes" id="UP000256512">
    <property type="component" value="Unassembled WGS sequence"/>
</dbReference>
<dbReference type="NCBIfam" id="TIGR00231">
    <property type="entry name" value="small_GTP"/>
    <property type="match status" value="1"/>
</dbReference>
<dbReference type="Pfam" id="PF05128">
    <property type="entry name" value="DUF697"/>
    <property type="match status" value="1"/>
</dbReference>
<dbReference type="GO" id="GO:0005737">
    <property type="term" value="C:cytoplasm"/>
    <property type="evidence" value="ECO:0007669"/>
    <property type="project" value="TreeGrafter"/>
</dbReference>
<dbReference type="InterPro" id="IPR006073">
    <property type="entry name" value="GTP-bd"/>
</dbReference>
<evidence type="ECO:0000256" key="3">
    <source>
        <dbReference type="ARBA" id="ARBA00022989"/>
    </source>
</evidence>
<comment type="subcellular location">
    <subcellularLocation>
        <location evidence="1">Membrane</location>
        <topology evidence="1">Multi-pass membrane protein</topology>
    </subcellularLocation>
</comment>
<gene>
    <name evidence="6" type="ORF">DRF62_04245</name>
</gene>
<name>A0A3D9BRY8_9FLAO</name>
<reference evidence="6 7" key="1">
    <citation type="journal article" date="2006" name="Int. J. Syst. Evol. Microbiol.">
        <title>Chryseobacterium piscium sp. nov., isolated from fish of the South Atlantic Ocean off South Africa.</title>
        <authorList>
            <person name="de Beer H."/>
            <person name="Hugo C.J."/>
            <person name="Jooste P.J."/>
            <person name="Vancanneyt M."/>
            <person name="Coenye T."/>
            <person name="Vandamme P."/>
        </authorList>
    </citation>
    <scope>NUCLEOTIDE SEQUENCE [LARGE SCALE GENOMIC DNA]</scope>
    <source>
        <strain evidence="6 7">CCUG 51923</strain>
    </source>
</reference>
<sequence>MINMENNDFDPKDYEKAFNETFDEKHEEFEKITNQKLIISLIGSVNAGKSSTINALTGKNYTEVKARAGWTKNVSLYELSKGIYIADTPGLFDIDSDVSKKASDFVENTADVILYFINAASGMTAHEKKAFQEIDKLGKPVIIVLNKIDALDPNERVDVLNQIREEVGYSAIAISSKTGEGVQQLNSEIAKTLETVGKDLLFLKVSKYKEQSVKKLINIATGAAGAVGALPIPGADILLLTGIQTTLALKIAYVYDFEPSKQDIMKIVASTVTGNVGKQITRWAITALKAAGWIPGAQLVEIATMAVASAVAASMTYAFGWACNVYYKSGMVINLDELSKIFDDLYKKHKAEMEVQKA</sequence>
<dbReference type="Gene3D" id="3.40.50.300">
    <property type="entry name" value="P-loop containing nucleotide triphosphate hydrolases"/>
    <property type="match status" value="1"/>
</dbReference>
<dbReference type="InterPro" id="IPR021147">
    <property type="entry name" value="DUF697"/>
</dbReference>
<accession>A0A3D9BRY8</accession>
<dbReference type="GO" id="GO:0005525">
    <property type="term" value="F:GTP binding"/>
    <property type="evidence" value="ECO:0007669"/>
    <property type="project" value="InterPro"/>
</dbReference>
<evidence type="ECO:0000259" key="5">
    <source>
        <dbReference type="Pfam" id="PF01926"/>
    </source>
</evidence>
<dbReference type="PANTHER" id="PTHR42714:SF2">
    <property type="entry name" value="TRNA MODIFICATION GTPASE GTPBP3, MITOCHONDRIAL"/>
    <property type="match status" value="1"/>
</dbReference>
<dbReference type="InterPro" id="IPR005225">
    <property type="entry name" value="Small_GTP-bd"/>
</dbReference>
<proteinExistence type="predicted"/>
<dbReference type="GO" id="GO:0016020">
    <property type="term" value="C:membrane"/>
    <property type="evidence" value="ECO:0007669"/>
    <property type="project" value="UniProtKB-SubCell"/>
</dbReference>
<evidence type="ECO:0000313" key="7">
    <source>
        <dbReference type="Proteomes" id="UP000256512"/>
    </source>
</evidence>
<comment type="caution">
    <text evidence="6">The sequence shown here is derived from an EMBL/GenBank/DDBJ whole genome shotgun (WGS) entry which is preliminary data.</text>
</comment>
<dbReference type="SUPFAM" id="SSF52540">
    <property type="entry name" value="P-loop containing nucleoside triphosphate hydrolases"/>
    <property type="match status" value="1"/>
</dbReference>
<protein>
    <recommendedName>
        <fullName evidence="5">G domain-containing protein</fullName>
    </recommendedName>
</protein>
<evidence type="ECO:0000256" key="1">
    <source>
        <dbReference type="ARBA" id="ARBA00004141"/>
    </source>
</evidence>
<dbReference type="GO" id="GO:0002098">
    <property type="term" value="P:tRNA wobble uridine modification"/>
    <property type="evidence" value="ECO:0007669"/>
    <property type="project" value="TreeGrafter"/>
</dbReference>
<organism evidence="6 7">
    <name type="scientific">Chryseobacterium piscium</name>
    <dbReference type="NCBI Taxonomy" id="333702"/>
    <lineage>
        <taxon>Bacteria</taxon>
        <taxon>Pseudomonadati</taxon>
        <taxon>Bacteroidota</taxon>
        <taxon>Flavobacteriia</taxon>
        <taxon>Flavobacteriales</taxon>
        <taxon>Weeksellaceae</taxon>
        <taxon>Chryseobacterium group</taxon>
        <taxon>Chryseobacterium</taxon>
    </lineage>
</organism>
<dbReference type="InterPro" id="IPR027417">
    <property type="entry name" value="P-loop_NTPase"/>
</dbReference>
<keyword evidence="3" id="KW-1133">Transmembrane helix</keyword>
<dbReference type="Pfam" id="PF01926">
    <property type="entry name" value="MMR_HSR1"/>
    <property type="match status" value="1"/>
</dbReference>
<dbReference type="AlphaFoldDB" id="A0A3D9BRY8"/>
<dbReference type="EMBL" id="QNVS01000007">
    <property type="protein sequence ID" value="REC56283.1"/>
    <property type="molecule type" value="Genomic_DNA"/>
</dbReference>
<evidence type="ECO:0000256" key="2">
    <source>
        <dbReference type="ARBA" id="ARBA00022692"/>
    </source>
</evidence>
<feature type="domain" description="G" evidence="5">
    <location>
        <begin position="39"/>
        <end position="147"/>
    </location>
</feature>
<keyword evidence="7" id="KW-1185">Reference proteome</keyword>
<dbReference type="GO" id="GO:0030488">
    <property type="term" value="P:tRNA methylation"/>
    <property type="evidence" value="ECO:0007669"/>
    <property type="project" value="TreeGrafter"/>
</dbReference>
<keyword evidence="4" id="KW-0472">Membrane</keyword>
<evidence type="ECO:0000313" key="6">
    <source>
        <dbReference type="EMBL" id="REC56283.1"/>
    </source>
</evidence>
<keyword evidence="2" id="KW-0812">Transmembrane</keyword>
<evidence type="ECO:0000256" key="4">
    <source>
        <dbReference type="ARBA" id="ARBA00023136"/>
    </source>
</evidence>